<dbReference type="GO" id="GO:0005886">
    <property type="term" value="C:plasma membrane"/>
    <property type="evidence" value="ECO:0007669"/>
    <property type="project" value="TreeGrafter"/>
</dbReference>
<dbReference type="RefSeq" id="WP_128746276.1">
    <property type="nucleotide sequence ID" value="NZ_CP035281.1"/>
</dbReference>
<name>A0A410PX75_9FIRM</name>
<organism evidence="4 5">
    <name type="scientific">Aminipila luticellarii</name>
    <dbReference type="NCBI Taxonomy" id="2507160"/>
    <lineage>
        <taxon>Bacteria</taxon>
        <taxon>Bacillati</taxon>
        <taxon>Bacillota</taxon>
        <taxon>Clostridia</taxon>
        <taxon>Peptostreptococcales</taxon>
        <taxon>Anaerovoracaceae</taxon>
        <taxon>Aminipila</taxon>
    </lineage>
</organism>
<dbReference type="EMBL" id="CP035281">
    <property type="protein sequence ID" value="QAT43496.1"/>
    <property type="molecule type" value="Genomic_DNA"/>
</dbReference>
<evidence type="ECO:0000256" key="1">
    <source>
        <dbReference type="ARBA" id="ARBA00005801"/>
    </source>
</evidence>
<evidence type="ECO:0000313" key="4">
    <source>
        <dbReference type="EMBL" id="QAT43496.1"/>
    </source>
</evidence>
<dbReference type="InterPro" id="IPR050882">
    <property type="entry name" value="Prepilin_peptidase/N-MTase"/>
</dbReference>
<feature type="transmembrane region" description="Helical" evidence="2">
    <location>
        <begin position="92"/>
        <end position="111"/>
    </location>
</feature>
<feature type="transmembrane region" description="Helical" evidence="2">
    <location>
        <begin position="42"/>
        <end position="64"/>
    </location>
</feature>
<dbReference type="PANTHER" id="PTHR30487:SF0">
    <property type="entry name" value="PREPILIN LEADER PEPTIDASE_N-METHYLTRANSFERASE-RELATED"/>
    <property type="match status" value="1"/>
</dbReference>
<dbReference type="Pfam" id="PF01478">
    <property type="entry name" value="Peptidase_A24"/>
    <property type="match status" value="1"/>
</dbReference>
<protein>
    <recommendedName>
        <fullName evidence="3">Prepilin type IV endopeptidase peptidase domain-containing protein</fullName>
    </recommendedName>
</protein>
<feature type="transmembrane region" description="Helical" evidence="2">
    <location>
        <begin position="168"/>
        <end position="187"/>
    </location>
</feature>
<feature type="domain" description="Prepilin type IV endopeptidase peptidase" evidence="3">
    <location>
        <begin position="77"/>
        <end position="182"/>
    </location>
</feature>
<evidence type="ECO:0000313" key="5">
    <source>
        <dbReference type="Proteomes" id="UP000287601"/>
    </source>
</evidence>
<sequence>MLFLFFASALYSLTIVYSFDCIPYSWLCDYDADLIIQPEKTPLSFSMYFFPVFLFTSFSLFLFFHETHTPLNTLTELLMILLLAHICLSDNLYRIIPDQHIILIFLLGILYSDSPNIWYKLEGLLSGALPFIFLLTIGVLLRNQEYIGFGDIKLLSALGFFMGGTDVFSVYILSSLLSGLFSVLLILGLTLKKERNLPLVLPLAPFISLSFIFYTGFFSLSS</sequence>
<dbReference type="AlphaFoldDB" id="A0A410PX75"/>
<accession>A0A410PX75</accession>
<dbReference type="Proteomes" id="UP000287601">
    <property type="component" value="Chromosome"/>
</dbReference>
<dbReference type="KEGG" id="amij:EQM06_09860"/>
<proteinExistence type="inferred from homology"/>
<reference evidence="4 5" key="1">
    <citation type="submission" date="2019-01" db="EMBL/GenBank/DDBJ databases">
        <title>Draft genomes of a novel of Aminipila strains.</title>
        <authorList>
            <person name="Ma S."/>
        </authorList>
    </citation>
    <scope>NUCLEOTIDE SEQUENCE [LARGE SCALE GENOMIC DNA]</scope>
    <source>
        <strain evidence="5">JN-39</strain>
    </source>
</reference>
<evidence type="ECO:0000259" key="3">
    <source>
        <dbReference type="Pfam" id="PF01478"/>
    </source>
</evidence>
<feature type="transmembrane region" description="Helical" evidence="2">
    <location>
        <begin position="123"/>
        <end position="141"/>
    </location>
</feature>
<keyword evidence="2" id="KW-0812">Transmembrane</keyword>
<keyword evidence="5" id="KW-1185">Reference proteome</keyword>
<dbReference type="OrthoDB" id="1863838at2"/>
<dbReference type="InterPro" id="IPR000045">
    <property type="entry name" value="Prepilin_IV_endopep_pep"/>
</dbReference>
<keyword evidence="2" id="KW-1133">Transmembrane helix</keyword>
<evidence type="ECO:0000256" key="2">
    <source>
        <dbReference type="SAM" id="Phobius"/>
    </source>
</evidence>
<gene>
    <name evidence="4" type="ORF">EQM06_09860</name>
</gene>
<feature type="transmembrane region" description="Helical" evidence="2">
    <location>
        <begin position="199"/>
        <end position="220"/>
    </location>
</feature>
<keyword evidence="2" id="KW-0472">Membrane</keyword>
<comment type="similarity">
    <text evidence="1">Belongs to the peptidase A24 family.</text>
</comment>
<dbReference type="GO" id="GO:0006465">
    <property type="term" value="P:signal peptide processing"/>
    <property type="evidence" value="ECO:0007669"/>
    <property type="project" value="TreeGrafter"/>
</dbReference>
<dbReference type="Gene3D" id="1.20.120.1220">
    <property type="match status" value="1"/>
</dbReference>
<dbReference type="PANTHER" id="PTHR30487">
    <property type="entry name" value="TYPE 4 PREPILIN-LIKE PROTEINS LEADER PEPTIDE-PROCESSING ENZYME"/>
    <property type="match status" value="1"/>
</dbReference>
<dbReference type="GO" id="GO:0004190">
    <property type="term" value="F:aspartic-type endopeptidase activity"/>
    <property type="evidence" value="ECO:0007669"/>
    <property type="project" value="InterPro"/>
</dbReference>